<dbReference type="Gene3D" id="3.40.50.200">
    <property type="entry name" value="Peptidase S8/S53 domain"/>
    <property type="match status" value="1"/>
</dbReference>
<dbReference type="InterPro" id="IPR015500">
    <property type="entry name" value="Peptidase_S8_subtilisin-rel"/>
</dbReference>
<gene>
    <name evidence="9" type="ORF">QIT00_19755</name>
</gene>
<dbReference type="PROSITE" id="PS00136">
    <property type="entry name" value="SUBTILASE_ASP"/>
    <property type="match status" value="1"/>
</dbReference>
<feature type="active site" description="Charge relay system" evidence="5">
    <location>
        <position position="56"/>
    </location>
</feature>
<feature type="active site" description="Charge relay system" evidence="5">
    <location>
        <position position="216"/>
    </location>
</feature>
<keyword evidence="4 5" id="KW-0720">Serine protease</keyword>
<evidence type="ECO:0000256" key="7">
    <source>
        <dbReference type="SAM" id="Phobius"/>
    </source>
</evidence>
<dbReference type="PRINTS" id="PR00723">
    <property type="entry name" value="SUBTILISIN"/>
</dbReference>
<dbReference type="PROSITE" id="PS51892">
    <property type="entry name" value="SUBTILASE"/>
    <property type="match status" value="1"/>
</dbReference>
<dbReference type="InterPro" id="IPR050131">
    <property type="entry name" value="Peptidase_S8_subtilisin-like"/>
</dbReference>
<evidence type="ECO:0000313" key="9">
    <source>
        <dbReference type="EMBL" id="MDI3420762.1"/>
    </source>
</evidence>
<proteinExistence type="inferred from homology"/>
<keyword evidence="7" id="KW-0812">Transmembrane</keyword>
<dbReference type="SUPFAM" id="SSF52743">
    <property type="entry name" value="Subtilisin-like"/>
    <property type="match status" value="1"/>
</dbReference>
<dbReference type="PANTHER" id="PTHR43806:SF11">
    <property type="entry name" value="CEREVISIN-RELATED"/>
    <property type="match status" value="1"/>
</dbReference>
<feature type="transmembrane region" description="Helical" evidence="7">
    <location>
        <begin position="322"/>
        <end position="343"/>
    </location>
</feature>
<dbReference type="EMBL" id="JASCIS010000019">
    <property type="protein sequence ID" value="MDI3420762.1"/>
    <property type="molecule type" value="Genomic_DNA"/>
</dbReference>
<name>A0ABT6T1I3_9ACTN</name>
<keyword evidence="7" id="KW-1133">Transmembrane helix</keyword>
<keyword evidence="10" id="KW-1185">Reference proteome</keyword>
<evidence type="ECO:0000256" key="5">
    <source>
        <dbReference type="PROSITE-ProRule" id="PRU01240"/>
    </source>
</evidence>
<evidence type="ECO:0000313" key="10">
    <source>
        <dbReference type="Proteomes" id="UP001237105"/>
    </source>
</evidence>
<feature type="active site" description="Charge relay system" evidence="5">
    <location>
        <position position="22"/>
    </location>
</feature>
<dbReference type="InterPro" id="IPR023827">
    <property type="entry name" value="Peptidase_S8_Asp-AS"/>
</dbReference>
<evidence type="ECO:0000256" key="1">
    <source>
        <dbReference type="ARBA" id="ARBA00011073"/>
    </source>
</evidence>
<organism evidence="9 10">
    <name type="scientific">Streptomyces luteolus</name>
    <dbReference type="NCBI Taxonomy" id="3043615"/>
    <lineage>
        <taxon>Bacteria</taxon>
        <taxon>Bacillati</taxon>
        <taxon>Actinomycetota</taxon>
        <taxon>Actinomycetes</taxon>
        <taxon>Kitasatosporales</taxon>
        <taxon>Streptomycetaceae</taxon>
        <taxon>Streptomyces</taxon>
    </lineage>
</organism>
<dbReference type="InterPro" id="IPR036852">
    <property type="entry name" value="Peptidase_S8/S53_dom_sf"/>
</dbReference>
<dbReference type="InterPro" id="IPR000209">
    <property type="entry name" value="Peptidase_S8/S53_dom"/>
</dbReference>
<dbReference type="Pfam" id="PF00082">
    <property type="entry name" value="Peptidase_S8"/>
    <property type="match status" value="1"/>
</dbReference>
<keyword evidence="3 5" id="KW-0378">Hydrolase</keyword>
<evidence type="ECO:0000256" key="2">
    <source>
        <dbReference type="ARBA" id="ARBA00022670"/>
    </source>
</evidence>
<reference evidence="9 10" key="1">
    <citation type="submission" date="2023-05" db="EMBL/GenBank/DDBJ databases">
        <title>Draft genome sequence of Streptomyces sp. B-S-A12 isolated from a cave soil in Thailand.</title>
        <authorList>
            <person name="Chamroensaksri N."/>
            <person name="Muangham S."/>
        </authorList>
    </citation>
    <scope>NUCLEOTIDE SEQUENCE [LARGE SCALE GENOMIC DNA]</scope>
    <source>
        <strain evidence="9 10">B-S-A12</strain>
    </source>
</reference>
<comment type="similarity">
    <text evidence="1 5">Belongs to the peptidase S8 family.</text>
</comment>
<keyword evidence="2 5" id="KW-0645">Protease</keyword>
<evidence type="ECO:0000256" key="4">
    <source>
        <dbReference type="ARBA" id="ARBA00022825"/>
    </source>
</evidence>
<feature type="region of interest" description="Disordered" evidence="6">
    <location>
        <begin position="347"/>
        <end position="402"/>
    </location>
</feature>
<keyword evidence="7" id="KW-0472">Membrane</keyword>
<protein>
    <submittedName>
        <fullName evidence="9">S8 family serine peptidase</fullName>
    </submittedName>
</protein>
<dbReference type="Proteomes" id="UP001237105">
    <property type="component" value="Unassembled WGS sequence"/>
</dbReference>
<sequence>MYDAKNVWEESRGKGVTVAVVDSGVDASHPDLVGNVLPGKDFSRPSIGAHKDKYGHGTGMASIIAGHGHGAGNRSGVMGIAPEAKILPVRAFKDDKKAMDWTWPDGVRYAVDQGAEVINLSFKDPNQSAGTKGAKAIAYALAHDVVVVAGVGNDGGTVSSTATLPGVVGVTAVDEDLKPWSEANSGEGVVLAAPGVDITSATPTTSSGYRKATGTSDATAYVSGIAALLRSKFPDLTAGQIINRMVKSADYLGNAPDKETLGYGIARPGTAMRMDIPKGPKEGPLAQAPSGTESKGSPAEGNDSSSNESAGKKKKSSSSSGLLIGVGIGVAVLIVVGVIFAVLRSRGNRGNGGGPGNGGPGGSGGGPSGFPGQQQYPNAAPGQSYPAAPGQAPQQGGPYGPQ</sequence>
<feature type="region of interest" description="Disordered" evidence="6">
    <location>
        <begin position="272"/>
        <end position="320"/>
    </location>
</feature>
<feature type="compositionally biased region" description="Low complexity" evidence="6">
    <location>
        <begin position="379"/>
        <end position="396"/>
    </location>
</feature>
<dbReference type="PANTHER" id="PTHR43806">
    <property type="entry name" value="PEPTIDASE S8"/>
    <property type="match status" value="1"/>
</dbReference>
<evidence type="ECO:0000256" key="6">
    <source>
        <dbReference type="SAM" id="MobiDB-lite"/>
    </source>
</evidence>
<comment type="caution">
    <text evidence="9">The sequence shown here is derived from an EMBL/GenBank/DDBJ whole genome shotgun (WGS) entry which is preliminary data.</text>
</comment>
<feature type="compositionally biased region" description="Gly residues" evidence="6">
    <location>
        <begin position="349"/>
        <end position="369"/>
    </location>
</feature>
<accession>A0ABT6T1I3</accession>
<feature type="domain" description="Peptidase S8/S53" evidence="8">
    <location>
        <begin position="13"/>
        <end position="264"/>
    </location>
</feature>
<evidence type="ECO:0000259" key="8">
    <source>
        <dbReference type="Pfam" id="PF00082"/>
    </source>
</evidence>
<evidence type="ECO:0000256" key="3">
    <source>
        <dbReference type="ARBA" id="ARBA00022801"/>
    </source>
</evidence>
<dbReference type="RefSeq" id="WP_282536638.1">
    <property type="nucleotide sequence ID" value="NZ_JASCIS010000019.1"/>
</dbReference>